<protein>
    <recommendedName>
        <fullName evidence="3">Fibronectin/fibrinogen-binding protein</fullName>
    </recommendedName>
</protein>
<dbReference type="EMBL" id="AXCV01000166">
    <property type="protein sequence ID" value="KGO31891.1"/>
    <property type="molecule type" value="Genomic_DNA"/>
</dbReference>
<keyword evidence="2" id="KW-1185">Reference proteome</keyword>
<evidence type="ECO:0008006" key="3">
    <source>
        <dbReference type="Google" id="ProtNLM"/>
    </source>
</evidence>
<name>A0ABR4XRW1_9LACO</name>
<accession>A0ABR4XRW1</accession>
<comment type="caution">
    <text evidence="1">The sequence shown here is derived from an EMBL/GenBank/DDBJ whole genome shotgun (WGS) entry which is preliminary data.</text>
</comment>
<dbReference type="Gene3D" id="2.30.310.10">
    <property type="entry name" value="ibrinogen binding protein from staphylococcus aureus domain"/>
    <property type="match status" value="1"/>
</dbReference>
<organism evidence="1 2">
    <name type="scientific">Oenococcus alcoholitolerans</name>
    <dbReference type="NCBI Taxonomy" id="931074"/>
    <lineage>
        <taxon>Bacteria</taxon>
        <taxon>Bacillati</taxon>
        <taxon>Bacillota</taxon>
        <taxon>Bacilli</taxon>
        <taxon>Lactobacillales</taxon>
        <taxon>Lactobacillaceae</taxon>
        <taxon>Oenococcus</taxon>
    </lineage>
</organism>
<reference evidence="1 2" key="1">
    <citation type="journal article" date="2014" name="Antonie Van Leeuwenhoek">
        <title>Oenococcus alcoholitolerans sp. nov., a lactic acid bacteria isolated from cachaca and ethanol fermentation processes.</title>
        <authorList>
            <person name="Badotti F."/>
            <person name="Moreira A.P."/>
            <person name="Tonon L.A."/>
            <person name="de Lucena B.T."/>
            <person name="Gomes Fde C."/>
            <person name="Kruger R."/>
            <person name="Thompson C.C."/>
            <person name="de Morais M.A.Jr."/>
            <person name="Rosa C.A."/>
            <person name="Thompson F.L."/>
        </authorList>
    </citation>
    <scope>NUCLEOTIDE SEQUENCE [LARGE SCALE GENOMIC DNA]</scope>
    <source>
        <strain evidence="1 2">UFRJ-M7.2.18</strain>
    </source>
</reference>
<feature type="non-terminal residue" evidence="1">
    <location>
        <position position="1"/>
    </location>
</feature>
<evidence type="ECO:0000313" key="2">
    <source>
        <dbReference type="Proteomes" id="UP000030023"/>
    </source>
</evidence>
<proteinExistence type="predicted"/>
<dbReference type="PANTHER" id="PTHR15239">
    <property type="entry name" value="NUCLEAR EXPORT MEDIATOR FACTOR NEMF"/>
    <property type="match status" value="1"/>
</dbReference>
<dbReference type="Proteomes" id="UP000030023">
    <property type="component" value="Unassembled WGS sequence"/>
</dbReference>
<evidence type="ECO:0000313" key="1">
    <source>
        <dbReference type="EMBL" id="KGO31891.1"/>
    </source>
</evidence>
<dbReference type="Gene3D" id="3.40.970.40">
    <property type="entry name" value="fibrinogen binding protein from staphylococcus aureus domain like"/>
    <property type="match status" value="1"/>
</dbReference>
<dbReference type="Pfam" id="PF05833">
    <property type="entry name" value="NFACT_N"/>
    <property type="match status" value="1"/>
</dbReference>
<sequence>LFLHSMVNELNKELAGGRINKIALPFPNELIITVRSFKKNRNLLLSAHPVMSRAQITKTDFENPITAPNFVMVLRRNLQGGKIIDFQQVGNDRILVLNIANANEIGDKVSFQLVLEIMGRHSNIFLLDNKRKIIELIKHVPAFENRVRVLLPGAEYEFPPSQGKADPFSSSEFISDDPRKILEHYQGFSRQSANEAAAAPYLTNWLKKFNQPDPTLTISDDSKTEFTAFSYLTLKGRQQKYSSLSELLDNYYQNTARQSRVRELSSQIHQIVKNELKKNERKASRIQEDLKKSLTADDFRVKGELLTAFQQQIQRGQNSVTLNNYYSGKPIKIDLDPKISANANAQKYFKNNGKLKKYRQLLASTVIKRPTKRSIIFFHSRTIRQRFAQRP</sequence>
<gene>
    <name evidence="1" type="ORF">Q757_04365</name>
</gene>
<dbReference type="PANTHER" id="PTHR15239:SF6">
    <property type="entry name" value="RIBOSOME QUALITY CONTROL COMPLEX SUBUNIT NEMF"/>
    <property type="match status" value="1"/>
</dbReference>
<dbReference type="InterPro" id="IPR051608">
    <property type="entry name" value="RQC_Subunit_NEMF"/>
</dbReference>